<dbReference type="AlphaFoldDB" id="K2J1C9"/>
<dbReference type="Proteomes" id="UP000006755">
    <property type="component" value="Unassembled WGS sequence"/>
</dbReference>
<evidence type="ECO:0000313" key="2">
    <source>
        <dbReference type="Proteomes" id="UP000006755"/>
    </source>
</evidence>
<keyword evidence="2" id="KW-1185">Reference proteome</keyword>
<reference evidence="1 2" key="1">
    <citation type="journal article" date="2012" name="J. Bacteriol.">
        <title>Genome Sequence of Gallaecimonas xiamenensis Type Strain 3-C-1.</title>
        <authorList>
            <person name="Lai Q."/>
            <person name="Wang L."/>
            <person name="Wang W."/>
            <person name="Shao Z."/>
        </authorList>
    </citation>
    <scope>NUCLEOTIDE SEQUENCE [LARGE SCALE GENOMIC DNA]</scope>
    <source>
        <strain evidence="1 2">3-C-1</strain>
    </source>
</reference>
<proteinExistence type="predicted"/>
<accession>K2J1C9</accession>
<organism evidence="1 2">
    <name type="scientific">Gallaecimonas xiamenensis 3-C-1</name>
    <dbReference type="NCBI Taxonomy" id="745411"/>
    <lineage>
        <taxon>Bacteria</taxon>
        <taxon>Pseudomonadati</taxon>
        <taxon>Pseudomonadota</taxon>
        <taxon>Gammaproteobacteria</taxon>
        <taxon>Enterobacterales</taxon>
        <taxon>Gallaecimonadaceae</taxon>
        <taxon>Gallaecimonas</taxon>
    </lineage>
</organism>
<dbReference type="eggNOG" id="ENOG5032TTQ">
    <property type="taxonomic scope" value="Bacteria"/>
</dbReference>
<sequence length="450" mass="51195">MLAAALLSGCASNKVDKPRYPHSDTTIKYQVRQFDMDISKSFDRLGKRMLPEEQGKALAREYLMYCLEKEGLLADKDDVNVVDLDIFIDYQQRFVGDETPFPLDKMVNPTMQFVDKHYLGEDMLFQQVSPVFDAHNGNNLVTTVPLSGLFSDDAKLEYHYLAAIVNEVVKNIKHDRQYDADAFTFKTKGMDKAAILAKRQSRSEQAKAAEIRPVGLASPDYIPADVSAPFIAGLNSTDRDQRIDTDKSLLKVWLNSDALYGLVQKQVLDNYQSSDPDALEEATWALKALALSGLEQYRPTVQLVADKGASESLQKYGQRYLLQMDYHITLAKKIHNVSTMDPSLDWRGNQLSNMLRSGDDDQRMYAIKDIARNYGKNPYLLAQLSQILDNEARINRFRFQKQDNFYAWICRILGNSENKSFQPLLEDMAVHSVYKKTRKYAAAFAEKLDG</sequence>
<name>K2J1C9_9GAMM</name>
<dbReference type="EMBL" id="AMRI01000027">
    <property type="protein sequence ID" value="EKE68948.1"/>
    <property type="molecule type" value="Genomic_DNA"/>
</dbReference>
<evidence type="ECO:0000313" key="1">
    <source>
        <dbReference type="EMBL" id="EKE68948.1"/>
    </source>
</evidence>
<comment type="caution">
    <text evidence="1">The sequence shown here is derived from an EMBL/GenBank/DDBJ whole genome shotgun (WGS) entry which is preliminary data.</text>
</comment>
<gene>
    <name evidence="1" type="ORF">B3C1_16224</name>
</gene>
<dbReference type="STRING" id="745411.B3C1_16224"/>
<protein>
    <submittedName>
        <fullName evidence="1">Uncharacterized protein</fullName>
    </submittedName>
</protein>